<evidence type="ECO:0000256" key="1">
    <source>
        <dbReference type="ARBA" id="ARBA00023002"/>
    </source>
</evidence>
<dbReference type="InterPro" id="IPR000866">
    <property type="entry name" value="AhpC/TSA"/>
</dbReference>
<dbReference type="EMBL" id="MIGC01005401">
    <property type="protein sequence ID" value="PHJ16978.1"/>
    <property type="molecule type" value="Genomic_DNA"/>
</dbReference>
<keyword evidence="2" id="KW-0049">Antioxidant</keyword>
<dbReference type="GO" id="GO:0051920">
    <property type="term" value="F:peroxiredoxin activity"/>
    <property type="evidence" value="ECO:0007669"/>
    <property type="project" value="InterPro"/>
</dbReference>
<dbReference type="GO" id="GO:0005739">
    <property type="term" value="C:mitochondrion"/>
    <property type="evidence" value="ECO:0007669"/>
    <property type="project" value="TreeGrafter"/>
</dbReference>
<dbReference type="PIRSF" id="PIRSF000239">
    <property type="entry name" value="AHPC"/>
    <property type="match status" value="1"/>
</dbReference>
<gene>
    <name evidence="5" type="ORF">CSUI_009206</name>
</gene>
<dbReference type="GO" id="GO:0005829">
    <property type="term" value="C:cytosol"/>
    <property type="evidence" value="ECO:0007669"/>
    <property type="project" value="TreeGrafter"/>
</dbReference>
<dbReference type="GO" id="GO:0045454">
    <property type="term" value="P:cell redox homeostasis"/>
    <property type="evidence" value="ECO:0007669"/>
    <property type="project" value="TreeGrafter"/>
</dbReference>
<dbReference type="PROSITE" id="PS51352">
    <property type="entry name" value="THIOREDOXIN_2"/>
    <property type="match status" value="1"/>
</dbReference>
<protein>
    <submittedName>
        <fullName evidence="5">Peroxiredoxin 6</fullName>
    </submittedName>
</protein>
<dbReference type="FunFam" id="3.30.1020.10:FF:000001">
    <property type="entry name" value="1-Cys peroxiredoxin"/>
    <property type="match status" value="1"/>
</dbReference>
<comment type="caution">
    <text evidence="5">The sequence shown here is derived from an EMBL/GenBank/DDBJ whole genome shotgun (WGS) entry which is preliminary data.</text>
</comment>
<dbReference type="OrthoDB" id="2996783at2759"/>
<evidence type="ECO:0000259" key="4">
    <source>
        <dbReference type="PROSITE" id="PS51352"/>
    </source>
</evidence>
<evidence type="ECO:0000313" key="5">
    <source>
        <dbReference type="EMBL" id="PHJ16978.1"/>
    </source>
</evidence>
<evidence type="ECO:0000313" key="6">
    <source>
        <dbReference type="Proteomes" id="UP000221165"/>
    </source>
</evidence>
<dbReference type="GeneID" id="94432533"/>
<comment type="function">
    <text evidence="2">Thiol-specific peroxidase that catalyzes the reduction of hydrogen peroxide and organic hydroperoxides to water and alcohols, respectively.</text>
</comment>
<dbReference type="InterPro" id="IPR013766">
    <property type="entry name" value="Thioredoxin_domain"/>
</dbReference>
<dbReference type="AlphaFoldDB" id="A0A2C6KK15"/>
<evidence type="ECO:0000256" key="2">
    <source>
        <dbReference type="PIRNR" id="PIRNR000239"/>
    </source>
</evidence>
<dbReference type="InterPro" id="IPR019479">
    <property type="entry name" value="Peroxiredoxin_C"/>
</dbReference>
<proteinExistence type="inferred from homology"/>
<dbReference type="InterPro" id="IPR036249">
    <property type="entry name" value="Thioredoxin-like_sf"/>
</dbReference>
<accession>A0A2C6KK15</accession>
<dbReference type="Gene3D" id="3.40.30.10">
    <property type="entry name" value="Glutaredoxin"/>
    <property type="match status" value="1"/>
</dbReference>
<keyword evidence="2" id="KW-0575">Peroxidase</keyword>
<dbReference type="Pfam" id="PF00578">
    <property type="entry name" value="AhpC-TSA"/>
    <property type="match status" value="1"/>
</dbReference>
<keyword evidence="2" id="KW-0676">Redox-active center</keyword>
<dbReference type="PANTHER" id="PTHR43503">
    <property type="entry name" value="MCG48959-RELATED"/>
    <property type="match status" value="1"/>
</dbReference>
<dbReference type="Pfam" id="PF10417">
    <property type="entry name" value="1-cysPrx_C"/>
    <property type="match status" value="1"/>
</dbReference>
<evidence type="ECO:0000256" key="3">
    <source>
        <dbReference type="PIRSR" id="PIRSR000239-1"/>
    </source>
</evidence>
<feature type="active site" description="Cysteine sulfenic acid (-SOH) intermediate; for peroxidase activity" evidence="3">
    <location>
        <position position="47"/>
    </location>
</feature>
<dbReference type="Proteomes" id="UP000221165">
    <property type="component" value="Unassembled WGS sequence"/>
</dbReference>
<comment type="similarity">
    <text evidence="2">Belongs to the peroxiredoxin family.</text>
</comment>
<dbReference type="VEuPathDB" id="ToxoDB:CSUI_009206"/>
<name>A0A2C6KK15_9APIC</name>
<sequence>MLHIGSLFPDIQAPASGLPDKKISLHSFLGDGWGLFMSHPMDFTPVCTTELAKAAKLVEEFRKRNCKLVGFGCGDVESHEMWGKDIMNVAQLSGDLPFPVIADPDRKLALLLGLMNPEEKDAMLPLSCRPVVFIGPDKTVRAMILYPDFVGRNFDEILRVLDGLQLSDKYPVATPEGWRRGDKVAVQPQLSDLEAEKLLPKGFKTKECPSGKTYLRCTPDPSA</sequence>
<dbReference type="InterPro" id="IPR024706">
    <property type="entry name" value="Peroxiredoxin_AhpC-typ"/>
</dbReference>
<reference evidence="5 6" key="1">
    <citation type="journal article" date="2017" name="Int. J. Parasitol.">
        <title>The genome of the protozoan parasite Cystoisospora suis and a reverse vaccinology approach to identify vaccine candidates.</title>
        <authorList>
            <person name="Palmieri N."/>
            <person name="Shrestha A."/>
            <person name="Ruttkowski B."/>
            <person name="Beck T."/>
            <person name="Vogl C."/>
            <person name="Tomley F."/>
            <person name="Blake D.P."/>
            <person name="Joachim A."/>
        </authorList>
    </citation>
    <scope>NUCLEOTIDE SEQUENCE [LARGE SCALE GENOMIC DNA]</scope>
    <source>
        <strain evidence="5 6">Wien I</strain>
    </source>
</reference>
<keyword evidence="6" id="KW-1185">Reference proteome</keyword>
<organism evidence="5 6">
    <name type="scientific">Cystoisospora suis</name>
    <dbReference type="NCBI Taxonomy" id="483139"/>
    <lineage>
        <taxon>Eukaryota</taxon>
        <taxon>Sar</taxon>
        <taxon>Alveolata</taxon>
        <taxon>Apicomplexa</taxon>
        <taxon>Conoidasida</taxon>
        <taxon>Coccidia</taxon>
        <taxon>Eucoccidiorida</taxon>
        <taxon>Eimeriorina</taxon>
        <taxon>Sarcocystidae</taxon>
        <taxon>Cystoisospora</taxon>
    </lineage>
</organism>
<dbReference type="Gene3D" id="3.30.1020.10">
    <property type="entry name" value="Antioxidant, Horf6, Chain A, domain2"/>
    <property type="match status" value="1"/>
</dbReference>
<feature type="domain" description="Thioredoxin" evidence="4">
    <location>
        <begin position="2"/>
        <end position="166"/>
    </location>
</feature>
<keyword evidence="1 2" id="KW-0560">Oxidoreductase</keyword>
<dbReference type="RefSeq" id="XP_067918703.1">
    <property type="nucleotide sequence ID" value="XM_068069322.1"/>
</dbReference>
<dbReference type="PANTHER" id="PTHR43503:SF4">
    <property type="entry name" value="PEROXIREDOXIN-6"/>
    <property type="match status" value="1"/>
</dbReference>
<dbReference type="SUPFAM" id="SSF52833">
    <property type="entry name" value="Thioredoxin-like"/>
    <property type="match status" value="1"/>
</dbReference>